<comment type="caution">
    <text evidence="4">The sequence shown here is derived from an EMBL/GenBank/DDBJ whole genome shotgun (WGS) entry which is preliminary data.</text>
</comment>
<dbReference type="InterPro" id="IPR036430">
    <property type="entry name" value="RNase_T2-like_sf"/>
</dbReference>
<dbReference type="GO" id="GO:0003723">
    <property type="term" value="F:RNA binding"/>
    <property type="evidence" value="ECO:0007669"/>
    <property type="project" value="InterPro"/>
</dbReference>
<name>A0AAV7ILH4_COTGL</name>
<evidence type="ECO:0000313" key="5">
    <source>
        <dbReference type="Proteomes" id="UP000826195"/>
    </source>
</evidence>
<dbReference type="InterPro" id="IPR018188">
    <property type="entry name" value="RNase_T2_His_AS_1"/>
</dbReference>
<comment type="similarity">
    <text evidence="1 2">Belongs to the RNase T2 family.</text>
</comment>
<feature type="compositionally biased region" description="Polar residues" evidence="3">
    <location>
        <begin position="38"/>
        <end position="51"/>
    </location>
</feature>
<dbReference type="PANTHER" id="PTHR11240">
    <property type="entry name" value="RIBONUCLEASE T2"/>
    <property type="match status" value="1"/>
</dbReference>
<evidence type="ECO:0000256" key="1">
    <source>
        <dbReference type="ARBA" id="ARBA00007469"/>
    </source>
</evidence>
<dbReference type="InterPro" id="IPR033130">
    <property type="entry name" value="RNase_T2_His_AS_2"/>
</dbReference>
<dbReference type="InterPro" id="IPR001568">
    <property type="entry name" value="RNase_T2-like"/>
</dbReference>
<accession>A0AAV7ILH4</accession>
<dbReference type="Proteomes" id="UP000826195">
    <property type="component" value="Unassembled WGS sequence"/>
</dbReference>
<feature type="compositionally biased region" description="Low complexity" evidence="3">
    <location>
        <begin position="107"/>
        <end position="121"/>
    </location>
</feature>
<organism evidence="4 5">
    <name type="scientific">Cotesia glomerata</name>
    <name type="common">Lepidopteran parasitic wasp</name>
    <name type="synonym">Apanteles glomeratus</name>
    <dbReference type="NCBI Taxonomy" id="32391"/>
    <lineage>
        <taxon>Eukaryota</taxon>
        <taxon>Metazoa</taxon>
        <taxon>Ecdysozoa</taxon>
        <taxon>Arthropoda</taxon>
        <taxon>Hexapoda</taxon>
        <taxon>Insecta</taxon>
        <taxon>Pterygota</taxon>
        <taxon>Neoptera</taxon>
        <taxon>Endopterygota</taxon>
        <taxon>Hymenoptera</taxon>
        <taxon>Apocrita</taxon>
        <taxon>Ichneumonoidea</taxon>
        <taxon>Braconidae</taxon>
        <taxon>Microgastrinae</taxon>
        <taxon>Cotesia</taxon>
    </lineage>
</organism>
<dbReference type="EMBL" id="JAHXZJ010001119">
    <property type="protein sequence ID" value="KAH0554928.1"/>
    <property type="molecule type" value="Genomic_DNA"/>
</dbReference>
<dbReference type="SUPFAM" id="SSF55895">
    <property type="entry name" value="Ribonuclease Rh-like"/>
    <property type="match status" value="1"/>
</dbReference>
<feature type="region of interest" description="Disordered" evidence="3">
    <location>
        <begin position="107"/>
        <end position="135"/>
    </location>
</feature>
<dbReference type="GO" id="GO:0006401">
    <property type="term" value="P:RNA catabolic process"/>
    <property type="evidence" value="ECO:0007669"/>
    <property type="project" value="TreeGrafter"/>
</dbReference>
<feature type="compositionally biased region" description="Basic and acidic residues" evidence="3">
    <location>
        <begin position="19"/>
        <end position="29"/>
    </location>
</feature>
<dbReference type="GO" id="GO:0033897">
    <property type="term" value="F:ribonuclease T2 activity"/>
    <property type="evidence" value="ECO:0007669"/>
    <property type="project" value="InterPro"/>
</dbReference>
<dbReference type="AlphaFoldDB" id="A0AAV7ILH4"/>
<dbReference type="PROSITE" id="PS00531">
    <property type="entry name" value="RNASE_T2_2"/>
    <property type="match status" value="1"/>
</dbReference>
<gene>
    <name evidence="4" type="ORF">KQX54_013920</name>
</gene>
<dbReference type="Gene3D" id="3.90.730.10">
    <property type="entry name" value="Ribonuclease T2-like"/>
    <property type="match status" value="1"/>
</dbReference>
<evidence type="ECO:0000313" key="4">
    <source>
        <dbReference type="EMBL" id="KAH0554928.1"/>
    </source>
</evidence>
<sequence length="372" mass="42983">MSNIYNSWNKLQQGIKTIESNEKIPDSKQSKYYSDSDNVNASPNSSKNLTANYVHGKKSYAGALNVKKPGDESSSKNTSHTGPYSGRGDLTYSDDHFRSSVASSSKSNLSFKSEGSSASAQSKHHSSHDPEEDDQHPVYASMESCIDEKSPAEDCFDYFTFALFSPVTRALLGKRSGKAYHKHKLIDDWAIHGLWPTAQKGGETLQDWCNRIFLRYNEQLLIGKETLVERLRKLWFTFYDESEKTDESFWRYQFNKHGKCATRSVYVHDQLGYFQLTFELYDDINLKKTLADGGFVKGTYVKLTELYRIVKEKHGYYPFIGYWYDHITQEHYVLEIQLCYDHNLKPINHPEERHNDPHTKNIEISYLARVPR</sequence>
<dbReference type="GO" id="GO:0005576">
    <property type="term" value="C:extracellular region"/>
    <property type="evidence" value="ECO:0007669"/>
    <property type="project" value="TreeGrafter"/>
</dbReference>
<evidence type="ECO:0000256" key="2">
    <source>
        <dbReference type="RuleBase" id="RU004328"/>
    </source>
</evidence>
<keyword evidence="5" id="KW-1185">Reference proteome</keyword>
<protein>
    <submittedName>
        <fullName evidence="4">Uncharacterized protein</fullName>
    </submittedName>
</protein>
<reference evidence="4 5" key="1">
    <citation type="journal article" date="2021" name="J. Hered.">
        <title>A chromosome-level genome assembly of the parasitoid wasp, Cotesia glomerata (Hymenoptera: Braconidae).</title>
        <authorList>
            <person name="Pinto B.J."/>
            <person name="Weis J.J."/>
            <person name="Gamble T."/>
            <person name="Ode P.J."/>
            <person name="Paul R."/>
            <person name="Zaspel J.M."/>
        </authorList>
    </citation>
    <scope>NUCLEOTIDE SEQUENCE [LARGE SCALE GENOMIC DNA]</scope>
    <source>
        <strain evidence="4">CgM1</strain>
    </source>
</reference>
<proteinExistence type="inferred from homology"/>
<dbReference type="Pfam" id="PF00445">
    <property type="entry name" value="Ribonuclease_T2"/>
    <property type="match status" value="1"/>
</dbReference>
<feature type="region of interest" description="Disordered" evidence="3">
    <location>
        <begin position="19"/>
        <end position="90"/>
    </location>
</feature>
<evidence type="ECO:0000256" key="3">
    <source>
        <dbReference type="SAM" id="MobiDB-lite"/>
    </source>
</evidence>
<dbReference type="PANTHER" id="PTHR11240:SF22">
    <property type="entry name" value="RIBONUCLEASE T2"/>
    <property type="match status" value="1"/>
</dbReference>
<dbReference type="PROSITE" id="PS00530">
    <property type="entry name" value="RNASE_T2_1"/>
    <property type="match status" value="1"/>
</dbReference>